<evidence type="ECO:0000256" key="1">
    <source>
        <dbReference type="SAM" id="MobiDB-lite"/>
    </source>
</evidence>
<organism evidence="2 3">
    <name type="scientific">Xenopus laevis</name>
    <name type="common">African clawed frog</name>
    <dbReference type="NCBI Taxonomy" id="8355"/>
    <lineage>
        <taxon>Eukaryota</taxon>
        <taxon>Metazoa</taxon>
        <taxon>Chordata</taxon>
        <taxon>Craniata</taxon>
        <taxon>Vertebrata</taxon>
        <taxon>Euteleostomi</taxon>
        <taxon>Amphibia</taxon>
        <taxon>Batrachia</taxon>
        <taxon>Anura</taxon>
        <taxon>Pipoidea</taxon>
        <taxon>Pipidae</taxon>
        <taxon>Xenopodinae</taxon>
        <taxon>Xenopus</taxon>
        <taxon>Xenopus</taxon>
    </lineage>
</organism>
<sequence>MEKHLEEEIDDVLDLDQAPVMRSWGSLMDLREGENSEGEPTDVEEKENDKLDQAPVMRSWGSLMDLQNGEQAEGEEPSAKDCSPQLDLPHSEVKEEKNDDKTDPASVMCSGSVTDLLIEKEQEVEADNIDKEKSDVLPTKSDTDSTKSEDKGAVGKNTIIFQNTTRVWKPKLRRPTFVNQNFTPSLKKGEIEHPTADTTKADYGPVNCTPRCKNAQLERPTADTTKADYGPVNCTPRCKNAQLERPTADTTKADYGPVKRKRKMSNINMEERVCLPTKRKTGHINMDERGGMPKNMDERGGMPKDMDERGGMPKKRKITFEKFTPKREERKRERQHHWNRDPQNHTGKWKKNKQAWLNNGFFTWNKPTVQVTIEMRPERSFQQKWSWPKSRSRFRPY</sequence>
<feature type="compositionally biased region" description="Basic and acidic residues" evidence="1">
    <location>
        <begin position="285"/>
        <end position="311"/>
    </location>
</feature>
<evidence type="ECO:0000313" key="3">
    <source>
        <dbReference type="RefSeq" id="XP_018080846.1"/>
    </source>
</evidence>
<dbReference type="AlphaFoldDB" id="A0A8J0T9U3"/>
<feature type="region of interest" description="Disordered" evidence="1">
    <location>
        <begin position="26"/>
        <end position="107"/>
    </location>
</feature>
<feature type="compositionally biased region" description="Basic and acidic residues" evidence="1">
    <location>
        <begin position="89"/>
        <end position="103"/>
    </location>
</feature>
<gene>
    <name evidence="3" type="primary">LOC108696211</name>
</gene>
<feature type="region of interest" description="Disordered" evidence="1">
    <location>
        <begin position="325"/>
        <end position="350"/>
    </location>
</feature>
<accession>A0A8J0T9U3</accession>
<feature type="compositionally biased region" description="Basic and acidic residues" evidence="1">
    <location>
        <begin position="325"/>
        <end position="343"/>
    </location>
</feature>
<dbReference type="GeneID" id="108696211"/>
<dbReference type="RefSeq" id="XP_018080846.1">
    <property type="nucleotide sequence ID" value="XM_018225357.2"/>
</dbReference>
<protein>
    <submittedName>
        <fullName evidence="3">Uncharacterized protein LOC108696211 isoform X1</fullName>
    </submittedName>
</protein>
<keyword evidence="2" id="KW-1185">Reference proteome</keyword>
<feature type="region of interest" description="Disordered" evidence="1">
    <location>
        <begin position="123"/>
        <end position="151"/>
    </location>
</feature>
<feature type="region of interest" description="Disordered" evidence="1">
    <location>
        <begin position="282"/>
        <end position="312"/>
    </location>
</feature>
<dbReference type="Proteomes" id="UP000186698">
    <property type="component" value="Chromosome 7L"/>
</dbReference>
<proteinExistence type="predicted"/>
<reference evidence="3" key="1">
    <citation type="submission" date="2025-08" db="UniProtKB">
        <authorList>
            <consortium name="RefSeq"/>
        </authorList>
    </citation>
    <scope>IDENTIFICATION</scope>
    <source>
        <strain evidence="3">J_2021</strain>
        <tissue evidence="3">Erythrocytes</tissue>
    </source>
</reference>
<name>A0A8J0T9U3_XENLA</name>
<feature type="compositionally biased region" description="Acidic residues" evidence="1">
    <location>
        <begin position="35"/>
        <end position="46"/>
    </location>
</feature>
<evidence type="ECO:0000313" key="2">
    <source>
        <dbReference type="Proteomes" id="UP000186698"/>
    </source>
</evidence>
<dbReference type="KEGG" id="xla:108696211"/>